<protein>
    <submittedName>
        <fullName evidence="1">Uncharacterized protein</fullName>
    </submittedName>
</protein>
<evidence type="ECO:0000313" key="1">
    <source>
        <dbReference type="EMBL" id="EFX81584.1"/>
    </source>
</evidence>
<evidence type="ECO:0000313" key="2">
    <source>
        <dbReference type="Proteomes" id="UP000000305"/>
    </source>
</evidence>
<dbReference type="KEGG" id="dpx:DAPPUDRAFT_317435"/>
<dbReference type="PhylomeDB" id="E9GFZ6"/>
<dbReference type="AlphaFoldDB" id="E9GFZ6"/>
<organism evidence="1 2">
    <name type="scientific">Daphnia pulex</name>
    <name type="common">Water flea</name>
    <dbReference type="NCBI Taxonomy" id="6669"/>
    <lineage>
        <taxon>Eukaryota</taxon>
        <taxon>Metazoa</taxon>
        <taxon>Ecdysozoa</taxon>
        <taxon>Arthropoda</taxon>
        <taxon>Crustacea</taxon>
        <taxon>Branchiopoda</taxon>
        <taxon>Diplostraca</taxon>
        <taxon>Cladocera</taxon>
        <taxon>Anomopoda</taxon>
        <taxon>Daphniidae</taxon>
        <taxon>Daphnia</taxon>
    </lineage>
</organism>
<dbReference type="InParanoid" id="E9GFZ6"/>
<dbReference type="Proteomes" id="UP000000305">
    <property type="component" value="Unassembled WGS sequence"/>
</dbReference>
<accession>E9GFZ6</accession>
<dbReference type="EMBL" id="GL732543">
    <property type="protein sequence ID" value="EFX81584.1"/>
    <property type="molecule type" value="Genomic_DNA"/>
</dbReference>
<keyword evidence="2" id="KW-1185">Reference proteome</keyword>
<dbReference type="HOGENOM" id="CLU_1181250_0_0_1"/>
<name>E9GFZ6_DAPPU</name>
<gene>
    <name evidence="1" type="ORF">DAPPUDRAFT_317435</name>
</gene>
<proteinExistence type="predicted"/>
<sequence length="190" mass="20582">MRQLRDCLFPSDQASKGVTGSMIHDTVQSTQLGQSMGRSVPGTPLSTGVPSLGNLTNVQQILSGIQASKGGTASMVHDTVQSPQLGQSVIARRTSKVVEILSNPCSSMRSREPIEDVMKSNIIKMFYNGEGIPVVEKEEAKIIQRTVQTIQTGMANQQCNIPEIRTYSGSSFTEITFSLDLGKFKMDALD</sequence>
<reference evidence="1 2" key="1">
    <citation type="journal article" date="2011" name="Science">
        <title>The ecoresponsive genome of Daphnia pulex.</title>
        <authorList>
            <person name="Colbourne J.K."/>
            <person name="Pfrender M.E."/>
            <person name="Gilbert D."/>
            <person name="Thomas W.K."/>
            <person name="Tucker A."/>
            <person name="Oakley T.H."/>
            <person name="Tokishita S."/>
            <person name="Aerts A."/>
            <person name="Arnold G.J."/>
            <person name="Basu M.K."/>
            <person name="Bauer D.J."/>
            <person name="Caceres C.E."/>
            <person name="Carmel L."/>
            <person name="Casola C."/>
            <person name="Choi J.H."/>
            <person name="Detter J.C."/>
            <person name="Dong Q."/>
            <person name="Dusheyko S."/>
            <person name="Eads B.D."/>
            <person name="Frohlich T."/>
            <person name="Geiler-Samerotte K.A."/>
            <person name="Gerlach D."/>
            <person name="Hatcher P."/>
            <person name="Jogdeo S."/>
            <person name="Krijgsveld J."/>
            <person name="Kriventseva E.V."/>
            <person name="Kultz D."/>
            <person name="Laforsch C."/>
            <person name="Lindquist E."/>
            <person name="Lopez J."/>
            <person name="Manak J.R."/>
            <person name="Muller J."/>
            <person name="Pangilinan J."/>
            <person name="Patwardhan R.P."/>
            <person name="Pitluck S."/>
            <person name="Pritham E.J."/>
            <person name="Rechtsteiner A."/>
            <person name="Rho M."/>
            <person name="Rogozin I.B."/>
            <person name="Sakarya O."/>
            <person name="Salamov A."/>
            <person name="Schaack S."/>
            <person name="Shapiro H."/>
            <person name="Shiga Y."/>
            <person name="Skalitzky C."/>
            <person name="Smith Z."/>
            <person name="Souvorov A."/>
            <person name="Sung W."/>
            <person name="Tang Z."/>
            <person name="Tsuchiya D."/>
            <person name="Tu H."/>
            <person name="Vos H."/>
            <person name="Wang M."/>
            <person name="Wolf Y.I."/>
            <person name="Yamagata H."/>
            <person name="Yamada T."/>
            <person name="Ye Y."/>
            <person name="Shaw J.R."/>
            <person name="Andrews J."/>
            <person name="Crease T.J."/>
            <person name="Tang H."/>
            <person name="Lucas S.M."/>
            <person name="Robertson H.M."/>
            <person name="Bork P."/>
            <person name="Koonin E.V."/>
            <person name="Zdobnov E.M."/>
            <person name="Grigoriev I.V."/>
            <person name="Lynch M."/>
            <person name="Boore J.L."/>
        </authorList>
    </citation>
    <scope>NUCLEOTIDE SEQUENCE [LARGE SCALE GENOMIC DNA]</scope>
</reference>
<dbReference type="OrthoDB" id="340431at2759"/>